<dbReference type="GO" id="GO:0005634">
    <property type="term" value="C:nucleus"/>
    <property type="evidence" value="ECO:0007669"/>
    <property type="project" value="TreeGrafter"/>
</dbReference>
<sequence length="390" mass="45775">MSALYNQVTPLALGKLKSKSPNSENNKKKNKNSKEISSQLTAQEDPYDPLQTMIGDSLIEAEKRKRRAERFQVKSRRETKRIKNTFDPLQEQEDFSNLNAIGTKSHAYDQSKTIIGKCTTLEKRYLRLTSEPNPEFVRPLPILNKAFKFIMGRYARHEVNYTYICDQLKSIRQDMRVQMIENKFTMKVYQTHARLALENGDLGEFNQCQSRLFILYSKPDLKKTSYSEFVSYLILYFILTENFESITSWRLKLIQEDIQTFQEQRVQKSFQLSQNVLLGDYSNSLSIAKSINGVATNLVSPVIERERLKALMIICQSYNQLNIKYMVQLFRFHDQLELITYLKEKQLDSYIAVKNPNTDTEFRYLDTKNCKQKMKQIYDNSRKVDIKGQI</sequence>
<proteinExistence type="predicted"/>
<comment type="caution">
    <text evidence="3">The sequence shown here is derived from an EMBL/GenBank/DDBJ whole genome shotgun (WGS) entry which is preliminary data.</text>
</comment>
<evidence type="ECO:0000256" key="1">
    <source>
        <dbReference type="SAM" id="MobiDB-lite"/>
    </source>
</evidence>
<dbReference type="AlphaFoldDB" id="A0AAN7WTX5"/>
<reference evidence="4" key="1">
    <citation type="submission" date="2023-07" db="EMBL/GenBank/DDBJ databases">
        <title>A draft genome of Kazachstania heterogenica Y-27499.</title>
        <authorList>
            <person name="Donic C."/>
            <person name="Kralova J.S."/>
            <person name="Fidel L."/>
            <person name="Ben-Dor S."/>
            <person name="Jung S."/>
        </authorList>
    </citation>
    <scope>NUCLEOTIDE SEQUENCE [LARGE SCALE GENOMIC DNA]</scope>
    <source>
        <strain evidence="4">Y27499</strain>
    </source>
</reference>
<accession>A0AAN7WTX5</accession>
<evidence type="ECO:0000313" key="4">
    <source>
        <dbReference type="Proteomes" id="UP001306508"/>
    </source>
</evidence>
<feature type="region of interest" description="Disordered" evidence="1">
    <location>
        <begin position="1"/>
        <end position="50"/>
    </location>
</feature>
<dbReference type="Pfam" id="PF03399">
    <property type="entry name" value="SAC3_GANP"/>
    <property type="match status" value="1"/>
</dbReference>
<gene>
    <name evidence="3" type="ORF">RI543_000800</name>
</gene>
<dbReference type="InterPro" id="IPR005062">
    <property type="entry name" value="SAC3/GANP/THP3_conserved"/>
</dbReference>
<dbReference type="PANTHER" id="PTHR12436:SF4">
    <property type="entry name" value="LEUKOCYTE RECEPTOR CLUSTER MEMBER 8"/>
    <property type="match status" value="1"/>
</dbReference>
<dbReference type="InterPro" id="IPR045107">
    <property type="entry name" value="SAC3/GANP/THP3"/>
</dbReference>
<evidence type="ECO:0000259" key="2">
    <source>
        <dbReference type="Pfam" id="PF03399"/>
    </source>
</evidence>
<dbReference type="Gene3D" id="1.25.40.990">
    <property type="match status" value="1"/>
</dbReference>
<dbReference type="EMBL" id="JAWIZZ010000031">
    <property type="protein sequence ID" value="KAK5781618.1"/>
    <property type="molecule type" value="Genomic_DNA"/>
</dbReference>
<dbReference type="PANTHER" id="PTHR12436">
    <property type="entry name" value="80 KDA MCM3-ASSOCIATED PROTEIN"/>
    <property type="match status" value="1"/>
</dbReference>
<name>A0AAN7WTX5_9SACH</name>
<dbReference type="Proteomes" id="UP001306508">
    <property type="component" value="Unassembled WGS sequence"/>
</dbReference>
<evidence type="ECO:0000313" key="3">
    <source>
        <dbReference type="EMBL" id="KAK5781618.1"/>
    </source>
</evidence>
<keyword evidence="4" id="KW-1185">Reference proteome</keyword>
<feature type="domain" description="SAC3/GANP/THP3 conserved" evidence="2">
    <location>
        <begin position="124"/>
        <end position="348"/>
    </location>
</feature>
<protein>
    <recommendedName>
        <fullName evidence="2">SAC3/GANP/THP3 conserved domain-containing protein</fullName>
    </recommendedName>
</protein>
<organism evidence="3 4">
    <name type="scientific">Arxiozyma heterogenica</name>
    <dbReference type="NCBI Taxonomy" id="278026"/>
    <lineage>
        <taxon>Eukaryota</taxon>
        <taxon>Fungi</taxon>
        <taxon>Dikarya</taxon>
        <taxon>Ascomycota</taxon>
        <taxon>Saccharomycotina</taxon>
        <taxon>Saccharomycetes</taxon>
        <taxon>Saccharomycetales</taxon>
        <taxon>Saccharomycetaceae</taxon>
        <taxon>Arxiozyma</taxon>
    </lineage>
</organism>